<name>A0A6A5TEG5_9PLEO</name>
<proteinExistence type="predicted"/>
<sequence>MSTSRFSRSPVTILLILLGSLAIIYQLFATFPSLATTLYGSLPTSSPSSCTKDIGGGRCCALFLDAEPCVEECRRGFVDRETFFLTEGFEGCADECLVEYAGSCEGEGVGVEGLGNGGI</sequence>
<dbReference type="Proteomes" id="UP000800035">
    <property type="component" value="Unassembled WGS sequence"/>
</dbReference>
<evidence type="ECO:0000313" key="1">
    <source>
        <dbReference type="EMBL" id="KAF1951205.1"/>
    </source>
</evidence>
<keyword evidence="2" id="KW-1185">Reference proteome</keyword>
<gene>
    <name evidence="1" type="ORF">CC80DRAFT_553584</name>
</gene>
<accession>A0A6A5TEG5</accession>
<dbReference type="EMBL" id="ML977019">
    <property type="protein sequence ID" value="KAF1951205.1"/>
    <property type="molecule type" value="Genomic_DNA"/>
</dbReference>
<organism evidence="1 2">
    <name type="scientific">Byssothecium circinans</name>
    <dbReference type="NCBI Taxonomy" id="147558"/>
    <lineage>
        <taxon>Eukaryota</taxon>
        <taxon>Fungi</taxon>
        <taxon>Dikarya</taxon>
        <taxon>Ascomycota</taxon>
        <taxon>Pezizomycotina</taxon>
        <taxon>Dothideomycetes</taxon>
        <taxon>Pleosporomycetidae</taxon>
        <taxon>Pleosporales</taxon>
        <taxon>Massarineae</taxon>
        <taxon>Massarinaceae</taxon>
        <taxon>Byssothecium</taxon>
    </lineage>
</organism>
<reference evidence="1" key="1">
    <citation type="journal article" date="2020" name="Stud. Mycol.">
        <title>101 Dothideomycetes genomes: a test case for predicting lifestyles and emergence of pathogens.</title>
        <authorList>
            <person name="Haridas S."/>
            <person name="Albert R."/>
            <person name="Binder M."/>
            <person name="Bloem J."/>
            <person name="Labutti K."/>
            <person name="Salamov A."/>
            <person name="Andreopoulos B."/>
            <person name="Baker S."/>
            <person name="Barry K."/>
            <person name="Bills G."/>
            <person name="Bluhm B."/>
            <person name="Cannon C."/>
            <person name="Castanera R."/>
            <person name="Culley D."/>
            <person name="Daum C."/>
            <person name="Ezra D."/>
            <person name="Gonzalez J."/>
            <person name="Henrissat B."/>
            <person name="Kuo A."/>
            <person name="Liang C."/>
            <person name="Lipzen A."/>
            <person name="Lutzoni F."/>
            <person name="Magnuson J."/>
            <person name="Mondo S."/>
            <person name="Nolan M."/>
            <person name="Ohm R."/>
            <person name="Pangilinan J."/>
            <person name="Park H.-J."/>
            <person name="Ramirez L."/>
            <person name="Alfaro M."/>
            <person name="Sun H."/>
            <person name="Tritt A."/>
            <person name="Yoshinaga Y."/>
            <person name="Zwiers L.-H."/>
            <person name="Turgeon B."/>
            <person name="Goodwin S."/>
            <person name="Spatafora J."/>
            <person name="Crous P."/>
            <person name="Grigoriev I."/>
        </authorList>
    </citation>
    <scope>NUCLEOTIDE SEQUENCE</scope>
    <source>
        <strain evidence="1">CBS 675.92</strain>
    </source>
</reference>
<dbReference type="AlphaFoldDB" id="A0A6A5TEG5"/>
<evidence type="ECO:0000313" key="2">
    <source>
        <dbReference type="Proteomes" id="UP000800035"/>
    </source>
</evidence>
<protein>
    <submittedName>
        <fullName evidence="1">Uncharacterized protein</fullName>
    </submittedName>
</protein>
<dbReference type="OrthoDB" id="3790043at2759"/>